<comment type="caution">
    <text evidence="1">The sequence shown here is derived from an EMBL/GenBank/DDBJ whole genome shotgun (WGS) entry which is preliminary data.</text>
</comment>
<evidence type="ECO:0000313" key="2">
    <source>
        <dbReference type="Proteomes" id="UP000234857"/>
    </source>
</evidence>
<reference evidence="1 2" key="1">
    <citation type="submission" date="2017-11" db="EMBL/GenBank/DDBJ databases">
        <title>Genome-resolved metagenomics identifies genetic mobility, metabolic interactions, and unexpected diversity in perchlorate-reducing communities.</title>
        <authorList>
            <person name="Barnum T.P."/>
            <person name="Figueroa I.A."/>
            <person name="Carlstrom C.I."/>
            <person name="Lucas L.N."/>
            <person name="Engelbrektson A.L."/>
            <person name="Coates J.D."/>
        </authorList>
    </citation>
    <scope>NUCLEOTIDE SEQUENCE [LARGE SCALE GENOMIC DNA]</scope>
    <source>
        <strain evidence="1">BM706</strain>
    </source>
</reference>
<dbReference type="AlphaFoldDB" id="A0A2N5ZI07"/>
<proteinExistence type="predicted"/>
<name>A0A2N5ZI07_MUIH1</name>
<dbReference type="InterPro" id="IPR037081">
    <property type="entry name" value="Hyp_TM1506"/>
</dbReference>
<dbReference type="InterPro" id="IPR016193">
    <property type="entry name" value="Cytidine_deaminase-like"/>
</dbReference>
<dbReference type="InterPro" id="IPR015067">
    <property type="entry name" value="DUF1893_TM1506-like"/>
</dbReference>
<evidence type="ECO:0000313" key="1">
    <source>
        <dbReference type="EMBL" id="PLX18309.1"/>
    </source>
</evidence>
<dbReference type="SUPFAM" id="SSF53927">
    <property type="entry name" value="Cytidine deaminase-like"/>
    <property type="match status" value="1"/>
</dbReference>
<dbReference type="GO" id="GO:0003824">
    <property type="term" value="F:catalytic activity"/>
    <property type="evidence" value="ECO:0007669"/>
    <property type="project" value="InterPro"/>
</dbReference>
<organism evidence="1 2">
    <name type="scientific">Muiribacterium halophilum</name>
    <dbReference type="NCBI Taxonomy" id="2053465"/>
    <lineage>
        <taxon>Bacteria</taxon>
        <taxon>Candidatus Muiribacteriota</taxon>
        <taxon>Candidatus Muiribacteriia</taxon>
        <taxon>Candidatus Muiribacteriales</taxon>
        <taxon>Candidatus Muiribacteriaceae</taxon>
        <taxon>Candidatus Muiribacterium</taxon>
    </lineage>
</organism>
<gene>
    <name evidence="1" type="ORF">C0601_04640</name>
</gene>
<dbReference type="EMBL" id="PKTG01000064">
    <property type="protein sequence ID" value="PLX18309.1"/>
    <property type="molecule type" value="Genomic_DNA"/>
</dbReference>
<protein>
    <submittedName>
        <fullName evidence="1">DUF1893 domain-containing protein</fullName>
    </submittedName>
</protein>
<dbReference type="Pfam" id="PF08973">
    <property type="entry name" value="TM1506"/>
    <property type="match status" value="1"/>
</dbReference>
<sequence length="143" mass="16137">MKDIELAQKILFEEELTLCVVKDSEILFKSKNKGIEPLYKICTESLGKLKGASVADRVTGKAAAMICVHIGVVELSTNVISKTAFKILNDINIKYKKIVPYILNRTKSDMCPVERLSQDIDDFDVLIKRVKDFLDNIKAFNKV</sequence>
<accession>A0A2N5ZI07</accession>
<dbReference type="Gene3D" id="3.40.140.30">
    <property type="entry name" value="Hypothetical protein TM1506"/>
    <property type="match status" value="1"/>
</dbReference>
<dbReference type="Proteomes" id="UP000234857">
    <property type="component" value="Unassembled WGS sequence"/>
</dbReference>